<dbReference type="KEGG" id="ndv:NDEV_1161"/>
<accession>A0A128A3J5</accession>
<dbReference type="EMBL" id="LN890280">
    <property type="protein sequence ID" value="CUR51926.1"/>
    <property type="molecule type" value="Genomic_DNA"/>
</dbReference>
<sequence>MYSQHDFVNQLHIEIISNYREPEYQNEAVLNKFDQTHPRSYTKSWGISSFSGLF</sequence>
<keyword evidence="2" id="KW-1185">Reference proteome</keyword>
<gene>
    <name evidence="1" type="ORF">NDEV_1161</name>
</gene>
<evidence type="ECO:0000313" key="2">
    <source>
        <dbReference type="Proteomes" id="UP000196239"/>
    </source>
</evidence>
<reference evidence="2" key="1">
    <citation type="submission" date="2015-10" db="EMBL/GenBank/DDBJ databases">
        <authorList>
            <person name="Lehtovirta-Morley L.E."/>
            <person name="Vieille C."/>
        </authorList>
    </citation>
    <scope>NUCLEOTIDE SEQUENCE [LARGE SCALE GENOMIC DNA]</scope>
</reference>
<dbReference type="AlphaFoldDB" id="A0A128A3J5"/>
<proteinExistence type="predicted"/>
<evidence type="ECO:0000313" key="1">
    <source>
        <dbReference type="EMBL" id="CUR51926.1"/>
    </source>
</evidence>
<dbReference type="Proteomes" id="UP000196239">
    <property type="component" value="Chromosome 1"/>
</dbReference>
<organism evidence="1 2">
    <name type="scientific">Nitrosotalea devaniterrae</name>
    <dbReference type="NCBI Taxonomy" id="1078905"/>
    <lineage>
        <taxon>Archaea</taxon>
        <taxon>Nitrososphaerota</taxon>
        <taxon>Nitrososphaeria</taxon>
        <taxon>Nitrosotaleales</taxon>
        <taxon>Nitrosotaleaceae</taxon>
        <taxon>Nitrosotalea</taxon>
    </lineage>
</organism>
<name>A0A128A3J5_9ARCH</name>
<protein>
    <submittedName>
        <fullName evidence="1">Uncharacterized protein</fullName>
    </submittedName>
</protein>